<gene>
    <name evidence="7" type="ORF">CSW23_08390</name>
</gene>
<dbReference type="AlphaFoldDB" id="A0A430V0H4"/>
<feature type="non-terminal residue" evidence="7">
    <location>
        <position position="164"/>
    </location>
</feature>
<dbReference type="GO" id="GO:0016787">
    <property type="term" value="F:hydrolase activity"/>
    <property type="evidence" value="ECO:0007669"/>
    <property type="project" value="UniProtKB-KW"/>
</dbReference>
<feature type="non-terminal residue" evidence="7">
    <location>
        <position position="1"/>
    </location>
</feature>
<evidence type="ECO:0000256" key="4">
    <source>
        <dbReference type="ARBA" id="ARBA00022840"/>
    </source>
</evidence>
<keyword evidence="4" id="KW-0067">ATP-binding</keyword>
<keyword evidence="5" id="KW-0051">Antiviral defense</keyword>
<comment type="caution">
    <text evidence="7">The sequence shown here is derived from an EMBL/GenBank/DDBJ whole genome shotgun (WGS) entry which is preliminary data.</text>
</comment>
<keyword evidence="3" id="KW-0347">Helicase</keyword>
<reference evidence="7 8" key="1">
    <citation type="journal article" date="2019" name="Extremophiles">
        <title>Biogeography of thermophiles and predominance of Thermus scotoductus in domestic water heaters.</title>
        <authorList>
            <person name="Wilpiszeski R.L."/>
            <person name="Zhang Z."/>
            <person name="House C.H."/>
        </authorList>
    </citation>
    <scope>NUCLEOTIDE SEQUENCE [LARGE SCALE GENOMIC DNA]</scope>
    <source>
        <strain evidence="7 8">10_S10</strain>
    </source>
</reference>
<dbReference type="InterPro" id="IPR001650">
    <property type="entry name" value="Helicase_C-like"/>
</dbReference>
<dbReference type="Gene3D" id="3.40.50.300">
    <property type="entry name" value="P-loop containing nucleotide triphosphate hydrolases"/>
    <property type="match status" value="1"/>
</dbReference>
<feature type="domain" description="Helicase C-terminal" evidence="6">
    <location>
        <begin position="66"/>
        <end position="152"/>
    </location>
</feature>
<organism evidence="7 8">
    <name type="scientific">Thermus scotoductus</name>
    <dbReference type="NCBI Taxonomy" id="37636"/>
    <lineage>
        <taxon>Bacteria</taxon>
        <taxon>Thermotogati</taxon>
        <taxon>Deinococcota</taxon>
        <taxon>Deinococci</taxon>
        <taxon>Thermales</taxon>
        <taxon>Thermaceae</taxon>
        <taxon>Thermus</taxon>
    </lineage>
</organism>
<dbReference type="InterPro" id="IPR054712">
    <property type="entry name" value="Cas3-like_dom"/>
</dbReference>
<accession>A0A430V0H4</accession>
<dbReference type="Pfam" id="PF22590">
    <property type="entry name" value="Cas3-like_C_2"/>
    <property type="match status" value="1"/>
</dbReference>
<keyword evidence="2" id="KW-0378">Hydrolase</keyword>
<name>A0A430V0H4_THESC</name>
<evidence type="ECO:0000256" key="5">
    <source>
        <dbReference type="ARBA" id="ARBA00023118"/>
    </source>
</evidence>
<keyword evidence="1" id="KW-0547">Nucleotide-binding</keyword>
<dbReference type="InterPro" id="IPR027417">
    <property type="entry name" value="P-loop_NTPase"/>
</dbReference>
<protein>
    <submittedName>
        <fullName evidence="7">Type I-U CRISPR-associated helicase/endonuclease Cas3</fullName>
    </submittedName>
</protein>
<evidence type="ECO:0000313" key="7">
    <source>
        <dbReference type="EMBL" id="RTI15634.1"/>
    </source>
</evidence>
<dbReference type="GO" id="GO:0005524">
    <property type="term" value="F:ATP binding"/>
    <property type="evidence" value="ECO:0007669"/>
    <property type="project" value="UniProtKB-KW"/>
</dbReference>
<evidence type="ECO:0000256" key="1">
    <source>
        <dbReference type="ARBA" id="ARBA00022741"/>
    </source>
</evidence>
<dbReference type="SMART" id="SM00490">
    <property type="entry name" value="HELICc"/>
    <property type="match status" value="1"/>
</dbReference>
<dbReference type="EMBL" id="PEMN01000277">
    <property type="protein sequence ID" value="RTI15634.1"/>
    <property type="molecule type" value="Genomic_DNA"/>
</dbReference>
<keyword evidence="7" id="KW-0255">Endonuclease</keyword>
<dbReference type="SUPFAM" id="SSF52540">
    <property type="entry name" value="P-loop containing nucleoside triphosphate hydrolases"/>
    <property type="match status" value="1"/>
</dbReference>
<dbReference type="GO" id="GO:0004386">
    <property type="term" value="F:helicase activity"/>
    <property type="evidence" value="ECO:0007669"/>
    <property type="project" value="UniProtKB-KW"/>
</dbReference>
<proteinExistence type="predicted"/>
<keyword evidence="7" id="KW-0540">Nuclease</keyword>
<sequence>GGIFRLGEADARHPRLGRILTASRRVWLRESPSRRRGKDLVAHALRLGEELGGPVAVVANRVGRALEVYRELGRAFPGRALLLTGRMRPRERDLNFARTRALQERLNRGEVAFVVATQALEVGADLDFAGMVTELADLSALKQRLGRVNRRGQRERAEVVVLGE</sequence>
<dbReference type="GO" id="GO:0051607">
    <property type="term" value="P:defense response to virus"/>
    <property type="evidence" value="ECO:0007669"/>
    <property type="project" value="UniProtKB-KW"/>
</dbReference>
<dbReference type="GO" id="GO:0004519">
    <property type="term" value="F:endonuclease activity"/>
    <property type="evidence" value="ECO:0007669"/>
    <property type="project" value="UniProtKB-KW"/>
</dbReference>
<evidence type="ECO:0000313" key="8">
    <source>
        <dbReference type="Proteomes" id="UP000288073"/>
    </source>
</evidence>
<evidence type="ECO:0000256" key="2">
    <source>
        <dbReference type="ARBA" id="ARBA00022801"/>
    </source>
</evidence>
<evidence type="ECO:0000256" key="3">
    <source>
        <dbReference type="ARBA" id="ARBA00022806"/>
    </source>
</evidence>
<dbReference type="Proteomes" id="UP000288073">
    <property type="component" value="Unassembled WGS sequence"/>
</dbReference>
<evidence type="ECO:0000259" key="6">
    <source>
        <dbReference type="SMART" id="SM00490"/>
    </source>
</evidence>
<dbReference type="RefSeq" id="WP_301336868.1">
    <property type="nucleotide sequence ID" value="NZ_PEMN01000277.1"/>
</dbReference>